<dbReference type="EMBL" id="JBHUEO010000002">
    <property type="protein sequence ID" value="MFD1705270.1"/>
    <property type="molecule type" value="Genomic_DNA"/>
</dbReference>
<dbReference type="Proteomes" id="UP001597301">
    <property type="component" value="Unassembled WGS sequence"/>
</dbReference>
<comment type="cofactor">
    <cofactor evidence="1">
        <name>Zn(2+)</name>
        <dbReference type="ChEBI" id="CHEBI:29105"/>
    </cofactor>
</comment>
<protein>
    <submittedName>
        <fullName evidence="10">M14 family zinc carboxypeptidase</fullName>
    </submittedName>
</protein>
<comment type="similarity">
    <text evidence="2 7">Belongs to the peptidase M14 family.</text>
</comment>
<dbReference type="Pfam" id="PF00246">
    <property type="entry name" value="Peptidase_M14"/>
    <property type="match status" value="1"/>
</dbReference>
<dbReference type="SMART" id="SM00631">
    <property type="entry name" value="Zn_pept"/>
    <property type="match status" value="1"/>
</dbReference>
<evidence type="ECO:0000313" key="11">
    <source>
        <dbReference type="Proteomes" id="UP001597301"/>
    </source>
</evidence>
<evidence type="ECO:0000256" key="7">
    <source>
        <dbReference type="PROSITE-ProRule" id="PRU01379"/>
    </source>
</evidence>
<evidence type="ECO:0000256" key="8">
    <source>
        <dbReference type="SAM" id="SignalP"/>
    </source>
</evidence>
<evidence type="ECO:0000256" key="1">
    <source>
        <dbReference type="ARBA" id="ARBA00001947"/>
    </source>
</evidence>
<dbReference type="RefSeq" id="WP_380771543.1">
    <property type="nucleotide sequence ID" value="NZ_JBHUEO010000002.1"/>
</dbReference>
<feature type="chain" id="PRO_5046204493" evidence="8">
    <location>
        <begin position="23"/>
        <end position="805"/>
    </location>
</feature>
<keyword evidence="10" id="KW-0121">Carboxypeptidase</keyword>
<reference evidence="11" key="1">
    <citation type="journal article" date="2019" name="Int. J. Syst. Evol. Microbiol.">
        <title>The Global Catalogue of Microorganisms (GCM) 10K type strain sequencing project: providing services to taxonomists for standard genome sequencing and annotation.</title>
        <authorList>
            <consortium name="The Broad Institute Genomics Platform"/>
            <consortium name="The Broad Institute Genome Sequencing Center for Infectious Disease"/>
            <person name="Wu L."/>
            <person name="Ma J."/>
        </authorList>
    </citation>
    <scope>NUCLEOTIDE SEQUENCE [LARGE SCALE GENOMIC DNA]</scope>
    <source>
        <strain evidence="11">CGMCC 1.12295</strain>
    </source>
</reference>
<dbReference type="InterPro" id="IPR000834">
    <property type="entry name" value="Peptidase_M14"/>
</dbReference>
<evidence type="ECO:0000256" key="2">
    <source>
        <dbReference type="ARBA" id="ARBA00005988"/>
    </source>
</evidence>
<dbReference type="Gene3D" id="3.40.630.10">
    <property type="entry name" value="Zn peptidases"/>
    <property type="match status" value="1"/>
</dbReference>
<sequence>MKKKVFAGVLCGSLLYSPFAVMAEQPFQWHNVNVYETTAWDEKDESLFNSENYNFVKYSQIESTLKEATKNSNRVQIEKRGVSSAGHDMFVVTISDRQSKGKYGKYQAIRKQMFKNPGKAQDFIEKHPDLKIPVMINGSIHGTEFAGTDSVLHLIERFANDNDEATKQILKDHILVFNVVANPDGRIDATRFNGNGIDLNRDFITRSQPETRQMVDLITEWNPMVFLDLHGYVKQRNGTRQGLIEPCTPPHNPNYEYDLFLNWAVDQAEAMESEILANKDTYENTNLEVSGVDYHKMTGVRIPIRDQSEGWDDYPPIFTPMYAMYHGAYGYTLETPTNDWDGVKWMYDAVMGALKFSSENKVNMVKDQIEMFKRGIQFDHPYHDKGFFPKAYILPADETDPTATEKAVEHLIANDIAVSQSQESFSFDGKTYPKGTYLVEMDQPKAGLANTMLWDGQDISNDVSSMYDISAWSLPELWGFEAIEVPEDRPFNVHTKQVKQVHQDGKLIGKGPFVVPNTSVKAVKLVNSLIQEGYTVKRGDNGDFYIDSVASPVMRKLVKESGLQVESASVPKDANLLEPLNVTILKDGGIGKGQSHAGTRLALERLGFKVKEMTPREVASNGLADTDVFVYSGSSSMISVLSGANAEFGLESSAQVQQLRENIQSFVNNGGKYVAVGAQASVATERLGLSTASVQSGGRNSNGIVLVDYQSSDLTAGYESTDYGFVYEPAWYRNTEGYSVAATYKNSDDFFYAGHWRNRTAAQGQPVILKDQTKDVTLIGLEAGFRDHTDFLYRLLSNAIYSESS</sequence>
<keyword evidence="8" id="KW-0732">Signal</keyword>
<evidence type="ECO:0000256" key="6">
    <source>
        <dbReference type="ARBA" id="ARBA00023049"/>
    </source>
</evidence>
<dbReference type="GO" id="GO:0004180">
    <property type="term" value="F:carboxypeptidase activity"/>
    <property type="evidence" value="ECO:0007669"/>
    <property type="project" value="UniProtKB-KW"/>
</dbReference>
<comment type="caution">
    <text evidence="10">The sequence shown here is derived from an EMBL/GenBank/DDBJ whole genome shotgun (WGS) entry which is preliminary data.</text>
</comment>
<feature type="active site" description="Proton donor/acceptor" evidence="7">
    <location>
        <position position="334"/>
    </location>
</feature>
<evidence type="ECO:0000256" key="4">
    <source>
        <dbReference type="ARBA" id="ARBA00022801"/>
    </source>
</evidence>
<evidence type="ECO:0000259" key="9">
    <source>
        <dbReference type="PROSITE" id="PS52035"/>
    </source>
</evidence>
<keyword evidence="11" id="KW-1185">Reference proteome</keyword>
<feature type="domain" description="Peptidase M14" evidence="9">
    <location>
        <begin position="54"/>
        <end position="357"/>
    </location>
</feature>
<name>A0ABW4KBC8_9BACI</name>
<organism evidence="10 11">
    <name type="scientific">Siminovitchia sediminis</name>
    <dbReference type="NCBI Taxonomy" id="1274353"/>
    <lineage>
        <taxon>Bacteria</taxon>
        <taxon>Bacillati</taxon>
        <taxon>Bacillota</taxon>
        <taxon>Bacilli</taxon>
        <taxon>Bacillales</taxon>
        <taxon>Bacillaceae</taxon>
        <taxon>Siminovitchia</taxon>
    </lineage>
</organism>
<dbReference type="PROSITE" id="PS52035">
    <property type="entry name" value="PEPTIDASE_M14"/>
    <property type="match status" value="1"/>
</dbReference>
<keyword evidence="6" id="KW-0482">Metalloprotease</keyword>
<accession>A0ABW4KBC8</accession>
<keyword evidence="4" id="KW-0378">Hydrolase</keyword>
<proteinExistence type="inferred from homology"/>
<dbReference type="PANTHER" id="PTHR11705:SF143">
    <property type="entry name" value="SLL0236 PROTEIN"/>
    <property type="match status" value="1"/>
</dbReference>
<keyword evidence="3" id="KW-0645">Protease</keyword>
<evidence type="ECO:0000313" key="10">
    <source>
        <dbReference type="EMBL" id="MFD1705270.1"/>
    </source>
</evidence>
<gene>
    <name evidence="10" type="ORF">ACFSCZ_00720</name>
</gene>
<evidence type="ECO:0000256" key="3">
    <source>
        <dbReference type="ARBA" id="ARBA00022670"/>
    </source>
</evidence>
<dbReference type="PANTHER" id="PTHR11705">
    <property type="entry name" value="PROTEASE FAMILY M14 CARBOXYPEPTIDASE A,B"/>
    <property type="match status" value="1"/>
</dbReference>
<keyword evidence="5" id="KW-0862">Zinc</keyword>
<dbReference type="SUPFAM" id="SSF53187">
    <property type="entry name" value="Zn-dependent exopeptidases"/>
    <property type="match status" value="1"/>
</dbReference>
<feature type="signal peptide" evidence="8">
    <location>
        <begin position="1"/>
        <end position="22"/>
    </location>
</feature>
<evidence type="ECO:0000256" key="5">
    <source>
        <dbReference type="ARBA" id="ARBA00022833"/>
    </source>
</evidence>